<organism evidence="1 2">
    <name type="scientific">Paenibacillus naphthalenovorans</name>
    <dbReference type="NCBI Taxonomy" id="162209"/>
    <lineage>
        <taxon>Bacteria</taxon>
        <taxon>Bacillati</taxon>
        <taxon>Bacillota</taxon>
        <taxon>Bacilli</taxon>
        <taxon>Bacillales</taxon>
        <taxon>Paenibacillaceae</taxon>
        <taxon>Paenibacillus</taxon>
    </lineage>
</organism>
<dbReference type="SUPFAM" id="SSF55681">
    <property type="entry name" value="Class II aaRS and biotin synthetases"/>
    <property type="match status" value="1"/>
</dbReference>
<keyword evidence="1" id="KW-0436">Ligase</keyword>
<dbReference type="STRING" id="162209.IJ22_27700"/>
<keyword evidence="2" id="KW-1185">Reference proteome</keyword>
<proteinExistence type="predicted"/>
<dbReference type="PANTHER" id="PTHR43679">
    <property type="entry name" value="OCTANOYLTRANSFERASE LIPM-RELATED"/>
    <property type="match status" value="1"/>
</dbReference>
<dbReference type="Gene3D" id="3.30.930.10">
    <property type="entry name" value="Bira Bifunctional Protein, Domain 2"/>
    <property type="match status" value="1"/>
</dbReference>
<reference evidence="2" key="1">
    <citation type="submission" date="2015-12" db="EMBL/GenBank/DDBJ databases">
        <title>Complete genome sequences of two moderately thermophilic Paenibacillus species.</title>
        <authorList>
            <person name="Butler R.III."/>
            <person name="Wang J."/>
            <person name="Stark B.C."/>
            <person name="Pombert J.-F."/>
        </authorList>
    </citation>
    <scope>NUCLEOTIDE SEQUENCE [LARGE SCALE GENOMIC DNA]</scope>
    <source>
        <strain evidence="2">32O-Y</strain>
    </source>
</reference>
<accession>A0A0U2VUD1</accession>
<dbReference type="Proteomes" id="UP000061660">
    <property type="component" value="Chromosome"/>
</dbReference>
<dbReference type="InterPro" id="IPR045864">
    <property type="entry name" value="aa-tRNA-synth_II/BPL/LPL"/>
</dbReference>
<sequence>MSKFTDLLILDRSNDLTEPDVLYPFALEELLCRHVGEGGAPLVHLWRHPRAFVMGLRDSRLPGAGKAAEWLERDGYSVAVRNSGGAAVPLDLGVVNLSLILPKRRQGEIDFRDDFERMVELIRLTLQETGASVSTGEVQGAYCPGDFDLSIGGRKFCGIAQRRQAHAYVVQAFVVAEGTGRQKARLAREFYQRASDQAGGGSDHPRVTEESMASLEELTGIGGGAAAKFADGVKRVIRDRQTPEGMERAASGLWLPERDQVIEMICMLKQRYGIRKG</sequence>
<reference evidence="1 2" key="2">
    <citation type="journal article" date="2016" name="Genome Announc.">
        <title>Complete Genome Sequences of Two Interactive Moderate Thermophiles, Paenibacillus napthalenovorans 32O-Y and Paenibacillus sp. 32O-W.</title>
        <authorList>
            <person name="Butler R.R.III."/>
            <person name="Wang J."/>
            <person name="Stark B.C."/>
            <person name="Pombert J.F."/>
        </authorList>
    </citation>
    <scope>NUCLEOTIDE SEQUENCE [LARGE SCALE GENOMIC DNA]</scope>
    <source>
        <strain evidence="1 2">32O-Y</strain>
    </source>
</reference>
<dbReference type="GO" id="GO:0140096">
    <property type="term" value="F:catalytic activity, acting on a protein"/>
    <property type="evidence" value="ECO:0007669"/>
    <property type="project" value="UniProtKB-ARBA"/>
</dbReference>
<dbReference type="AlphaFoldDB" id="A0A0U2VUD1"/>
<dbReference type="Pfam" id="PF21948">
    <property type="entry name" value="LplA-B_cat"/>
    <property type="match status" value="1"/>
</dbReference>
<dbReference type="GO" id="GO:0016740">
    <property type="term" value="F:transferase activity"/>
    <property type="evidence" value="ECO:0007669"/>
    <property type="project" value="UniProtKB-ARBA"/>
</dbReference>
<protein>
    <submittedName>
        <fullName evidence="1">Ligase</fullName>
    </submittedName>
</protein>
<evidence type="ECO:0000313" key="2">
    <source>
        <dbReference type="Proteomes" id="UP000061660"/>
    </source>
</evidence>
<dbReference type="GO" id="GO:0016874">
    <property type="term" value="F:ligase activity"/>
    <property type="evidence" value="ECO:0007669"/>
    <property type="project" value="UniProtKB-KW"/>
</dbReference>
<gene>
    <name evidence="1" type="ORF">IJ22_27700</name>
</gene>
<dbReference type="RefSeq" id="WP_054820173.1">
    <property type="nucleotide sequence ID" value="NZ_BJCS01000004.1"/>
</dbReference>
<dbReference type="EMBL" id="CP013652">
    <property type="protein sequence ID" value="ALS23143.1"/>
    <property type="molecule type" value="Genomic_DNA"/>
</dbReference>
<dbReference type="OrthoDB" id="2080934at2"/>
<evidence type="ECO:0000313" key="1">
    <source>
        <dbReference type="EMBL" id="ALS23143.1"/>
    </source>
</evidence>
<dbReference type="CDD" id="cd16443">
    <property type="entry name" value="LplA"/>
    <property type="match status" value="1"/>
</dbReference>
<dbReference type="KEGG" id="pnp:IJ22_27700"/>
<dbReference type="PROSITE" id="PS51733">
    <property type="entry name" value="BPL_LPL_CATALYTIC"/>
    <property type="match status" value="1"/>
</dbReference>
<dbReference type="PANTHER" id="PTHR43679:SF2">
    <property type="entry name" value="OCTANOYL-[GCVH]:PROTEIN N-OCTANOYLTRANSFERASE"/>
    <property type="match status" value="1"/>
</dbReference>
<name>A0A0U2VUD1_9BACL</name>
<dbReference type="GO" id="GO:0009249">
    <property type="term" value="P:protein lipoylation"/>
    <property type="evidence" value="ECO:0007669"/>
    <property type="project" value="UniProtKB-ARBA"/>
</dbReference>
<dbReference type="InterPro" id="IPR004143">
    <property type="entry name" value="BPL_LPL_catalytic"/>
</dbReference>
<dbReference type="InterPro" id="IPR050664">
    <property type="entry name" value="Octanoyltrans_LipM/LipL"/>
</dbReference>
<dbReference type="PATRIC" id="fig|162209.4.peg.2950"/>